<accession>A0A518HS74</accession>
<evidence type="ECO:0000313" key="4">
    <source>
        <dbReference type="Proteomes" id="UP000319004"/>
    </source>
</evidence>
<evidence type="ECO:0000313" key="3">
    <source>
        <dbReference type="EMBL" id="QDV43674.1"/>
    </source>
</evidence>
<name>A0A518HS74_9BACT</name>
<dbReference type="EC" id="3.1.1.-" evidence="3"/>
<protein>
    <submittedName>
        <fullName evidence="3">Esterase EstB</fullName>
        <ecNumber evidence="3">3.1.1.-</ecNumber>
    </submittedName>
</protein>
<dbReference type="GO" id="GO:0016787">
    <property type="term" value="F:hydrolase activity"/>
    <property type="evidence" value="ECO:0007669"/>
    <property type="project" value="UniProtKB-KW"/>
</dbReference>
<feature type="chain" id="PRO_5021918232" evidence="1">
    <location>
        <begin position="23"/>
        <end position="394"/>
    </location>
</feature>
<dbReference type="InterPro" id="IPR001466">
    <property type="entry name" value="Beta-lactam-related"/>
</dbReference>
<keyword evidence="4" id="KW-1185">Reference proteome</keyword>
<gene>
    <name evidence="3" type="primary">estB</name>
    <name evidence="3" type="ORF">Enr13x_35310</name>
</gene>
<keyword evidence="1" id="KW-0732">Signal</keyword>
<dbReference type="AlphaFoldDB" id="A0A518HS74"/>
<feature type="domain" description="Beta-lactamase-related" evidence="2">
    <location>
        <begin position="43"/>
        <end position="382"/>
    </location>
</feature>
<dbReference type="PANTHER" id="PTHR43283:SF3">
    <property type="entry name" value="BETA-LACTAMASE FAMILY PROTEIN (AFU_ORTHOLOGUE AFUA_5G07500)"/>
    <property type="match status" value="1"/>
</dbReference>
<dbReference type="Proteomes" id="UP000319004">
    <property type="component" value="Chromosome"/>
</dbReference>
<dbReference type="Gene3D" id="3.40.710.10">
    <property type="entry name" value="DD-peptidase/beta-lactamase superfamily"/>
    <property type="match status" value="1"/>
</dbReference>
<feature type="signal peptide" evidence="1">
    <location>
        <begin position="1"/>
        <end position="22"/>
    </location>
</feature>
<dbReference type="KEGG" id="snep:Enr13x_35310"/>
<evidence type="ECO:0000259" key="2">
    <source>
        <dbReference type="Pfam" id="PF00144"/>
    </source>
</evidence>
<dbReference type="Pfam" id="PF00144">
    <property type="entry name" value="Beta-lactamase"/>
    <property type="match status" value="1"/>
</dbReference>
<dbReference type="OrthoDB" id="9770183at2"/>
<dbReference type="InterPro" id="IPR050789">
    <property type="entry name" value="Diverse_Enzym_Activities"/>
</dbReference>
<keyword evidence="3" id="KW-0378">Hydrolase</keyword>
<dbReference type="SUPFAM" id="SSF56601">
    <property type="entry name" value="beta-lactamase/transpeptidase-like"/>
    <property type="match status" value="1"/>
</dbReference>
<organism evidence="3 4">
    <name type="scientific">Stieleria neptunia</name>
    <dbReference type="NCBI Taxonomy" id="2527979"/>
    <lineage>
        <taxon>Bacteria</taxon>
        <taxon>Pseudomonadati</taxon>
        <taxon>Planctomycetota</taxon>
        <taxon>Planctomycetia</taxon>
        <taxon>Pirellulales</taxon>
        <taxon>Pirellulaceae</taxon>
        <taxon>Stieleria</taxon>
    </lineage>
</organism>
<proteinExistence type="predicted"/>
<dbReference type="RefSeq" id="WP_145387945.1">
    <property type="nucleotide sequence ID" value="NZ_CP037423.1"/>
</dbReference>
<dbReference type="InterPro" id="IPR012338">
    <property type="entry name" value="Beta-lactam/transpept-like"/>
</dbReference>
<reference evidence="3 4" key="1">
    <citation type="submission" date="2019-03" db="EMBL/GenBank/DDBJ databases">
        <title>Deep-cultivation of Planctomycetes and their phenomic and genomic characterization uncovers novel biology.</title>
        <authorList>
            <person name="Wiegand S."/>
            <person name="Jogler M."/>
            <person name="Boedeker C."/>
            <person name="Pinto D."/>
            <person name="Vollmers J."/>
            <person name="Rivas-Marin E."/>
            <person name="Kohn T."/>
            <person name="Peeters S.H."/>
            <person name="Heuer A."/>
            <person name="Rast P."/>
            <person name="Oberbeckmann S."/>
            <person name="Bunk B."/>
            <person name="Jeske O."/>
            <person name="Meyerdierks A."/>
            <person name="Storesund J.E."/>
            <person name="Kallscheuer N."/>
            <person name="Luecker S."/>
            <person name="Lage O.M."/>
            <person name="Pohl T."/>
            <person name="Merkel B.J."/>
            <person name="Hornburger P."/>
            <person name="Mueller R.-W."/>
            <person name="Bruemmer F."/>
            <person name="Labrenz M."/>
            <person name="Spormann A.M."/>
            <person name="Op den Camp H."/>
            <person name="Overmann J."/>
            <person name="Amann R."/>
            <person name="Jetten M.S.M."/>
            <person name="Mascher T."/>
            <person name="Medema M.H."/>
            <person name="Devos D.P."/>
            <person name="Kaster A.-K."/>
            <person name="Ovreas L."/>
            <person name="Rohde M."/>
            <person name="Galperin M.Y."/>
            <person name="Jogler C."/>
        </authorList>
    </citation>
    <scope>NUCLEOTIDE SEQUENCE [LARGE SCALE GENOMIC DNA]</scope>
    <source>
        <strain evidence="3 4">Enr13</strain>
    </source>
</reference>
<sequence length="394" mass="42469" precursor="true">MIRTLSSCCLALILSVASTAFGQEATAPKKVAPTPPPVIDPINAAMQTFVEQGKISGAVTLVGHRGKIVHLGAVGLADIEAQKEMRTFTMFSIASMTKPIVATAVMILQDEGKLSVDDKVSQYIPAYKDLKLKDGTTPSREITIRDAITHTSGLAGDQLFDGSLEEAVDQLAERPLAFEPGTKWKYSPGLNVAGRIVEIVSGQPLQTFLQERIFTPAKMTSTTFFPDPKQQRRIATLYGPGDEGQSLVAVANRISTPGDVKAPNPSGGLFATARDMFRFYQMVLNQGKLRKQRVVSEEAVEQMTSPQTGDLETGFTPGNCWGLGWCIIREPQGVTETLSPGTFGHGGAFGTQGWVDPKTQTIYVLMIQRTKMGNSDGSDVRETFQQVAGEALGL</sequence>
<dbReference type="EMBL" id="CP037423">
    <property type="protein sequence ID" value="QDV43674.1"/>
    <property type="molecule type" value="Genomic_DNA"/>
</dbReference>
<dbReference type="PANTHER" id="PTHR43283">
    <property type="entry name" value="BETA-LACTAMASE-RELATED"/>
    <property type="match status" value="1"/>
</dbReference>
<evidence type="ECO:0000256" key="1">
    <source>
        <dbReference type="SAM" id="SignalP"/>
    </source>
</evidence>